<name>A0A9Q3YG66_VIBPH</name>
<evidence type="ECO:0000313" key="3">
    <source>
        <dbReference type="EMBL" id="MCC3803981.1"/>
    </source>
</evidence>
<dbReference type="RefSeq" id="WP_228085654.1">
    <property type="nucleotide sequence ID" value="NZ_JACVHL010000002.1"/>
</dbReference>
<reference evidence="3" key="1">
    <citation type="submission" date="2020-09" db="EMBL/GenBank/DDBJ databases">
        <title>Genome sequence of Vibrio parahaemolyticus isolates.</title>
        <authorList>
            <person name="Hammerl J.A."/>
            <person name="Strauch E."/>
        </authorList>
    </citation>
    <scope>NUCLEOTIDE SEQUENCE</scope>
    <source>
        <strain evidence="3">17-VB00146</strain>
    </source>
</reference>
<evidence type="ECO:0000256" key="1">
    <source>
        <dbReference type="SAM" id="MobiDB-lite"/>
    </source>
</evidence>
<sequence>MALIPFGLKNGRLVDISSVERGLKCGCVCPSCGQRLVARFGVEMIPHFAHDKNAESQGVNTEPCALSFWVALRLMIKQVANEQGYLKLKVPNLVVTSYGRDNDYNPVEISMQVSSEIDLKITDIQHQVVVDSTNLDLVGLVGGAMFGIHFVYPGRRNCIGDFSSRIGVLEIDLTRLEWIYENYDFIEQPPFENRVLEYLYGSLEAKKWYYHPSYLEAKSRTETQLAREVEQRNIANAEHARQKDRDKHQQQLKISQEQDRKRSKLLQLSDNGDWYCCRCNSSWLKEDKGESCPNCYMPGQKIIIR</sequence>
<feature type="region of interest" description="Disordered" evidence="1">
    <location>
        <begin position="236"/>
        <end position="258"/>
    </location>
</feature>
<protein>
    <recommendedName>
        <fullName evidence="2">Competence protein CoiA-like N-terminal domain-containing protein</fullName>
    </recommendedName>
</protein>
<dbReference type="InterPro" id="IPR057253">
    <property type="entry name" value="CoiA-like_N"/>
</dbReference>
<accession>A0A9Q3YG66</accession>
<dbReference type="Pfam" id="PF25164">
    <property type="entry name" value="CoiA_N"/>
    <property type="match status" value="1"/>
</dbReference>
<dbReference type="Proteomes" id="UP000726777">
    <property type="component" value="Unassembled WGS sequence"/>
</dbReference>
<evidence type="ECO:0000313" key="4">
    <source>
        <dbReference type="Proteomes" id="UP000726777"/>
    </source>
</evidence>
<feature type="compositionally biased region" description="Basic and acidic residues" evidence="1">
    <location>
        <begin position="238"/>
        <end position="249"/>
    </location>
</feature>
<dbReference type="AlphaFoldDB" id="A0A9Q3YG66"/>
<feature type="domain" description="Competence protein CoiA-like N-terminal" evidence="2">
    <location>
        <begin position="27"/>
        <end position="56"/>
    </location>
</feature>
<organism evidence="3 4">
    <name type="scientific">Vibrio parahaemolyticus</name>
    <dbReference type="NCBI Taxonomy" id="670"/>
    <lineage>
        <taxon>Bacteria</taxon>
        <taxon>Pseudomonadati</taxon>
        <taxon>Pseudomonadota</taxon>
        <taxon>Gammaproteobacteria</taxon>
        <taxon>Vibrionales</taxon>
        <taxon>Vibrionaceae</taxon>
        <taxon>Vibrio</taxon>
    </lineage>
</organism>
<proteinExistence type="predicted"/>
<gene>
    <name evidence="3" type="ORF">IB292_02910</name>
</gene>
<dbReference type="EMBL" id="JACVHL010000002">
    <property type="protein sequence ID" value="MCC3803981.1"/>
    <property type="molecule type" value="Genomic_DNA"/>
</dbReference>
<comment type="caution">
    <text evidence="3">The sequence shown here is derived from an EMBL/GenBank/DDBJ whole genome shotgun (WGS) entry which is preliminary data.</text>
</comment>
<evidence type="ECO:0000259" key="2">
    <source>
        <dbReference type="Pfam" id="PF25164"/>
    </source>
</evidence>